<keyword evidence="1" id="KW-0472">Membrane</keyword>
<keyword evidence="3" id="KW-1185">Reference proteome</keyword>
<keyword evidence="1" id="KW-0812">Transmembrane</keyword>
<gene>
    <name evidence="2" type="ORF">D9613_010650</name>
</gene>
<reference evidence="2 3" key="1">
    <citation type="submission" date="2019-12" db="EMBL/GenBank/DDBJ databases">
        <authorList>
            <person name="Floudas D."/>
            <person name="Bentzer J."/>
            <person name="Ahren D."/>
            <person name="Johansson T."/>
            <person name="Persson P."/>
            <person name="Tunlid A."/>
        </authorList>
    </citation>
    <scope>NUCLEOTIDE SEQUENCE [LARGE SCALE GENOMIC DNA]</scope>
    <source>
        <strain evidence="2 3">CBS 102.39</strain>
    </source>
</reference>
<feature type="transmembrane region" description="Helical" evidence="1">
    <location>
        <begin position="205"/>
        <end position="227"/>
    </location>
</feature>
<keyword evidence="1" id="KW-1133">Transmembrane helix</keyword>
<evidence type="ECO:0000313" key="2">
    <source>
        <dbReference type="EMBL" id="KAF4609945.1"/>
    </source>
</evidence>
<accession>A0A8H4VJB0</accession>
<sequence>MDVALGVDRGQSSSDPIGFRGIAAASSYLKELKVTDDYLDCAASTLSLVPLLGRNPLLRNARHFIRFMRTHPMETTARKATANLDAGRDSDDVPARYGGHCCVLELGHPQYEDDVQGGYIDVFQSDLSEIRVVFVEQCNSGYSSGTVFGIVSEATTSPVLKRYIGAYMVIAITLNIIITLLTIGRILFIAREVKLLMGKKMVSHYNFAVGVLVESGLLYTASFILTIALSRTYFILVAAAISIRMVCIVPILLVVQIALGQTTKSVEATVSSLRVTTSPIVLDTIVTVGGEDESESAAHRLPRIEDVESRKSSGHLVE</sequence>
<dbReference type="Proteomes" id="UP000521872">
    <property type="component" value="Unassembled WGS sequence"/>
</dbReference>
<evidence type="ECO:0000256" key="1">
    <source>
        <dbReference type="SAM" id="Phobius"/>
    </source>
</evidence>
<feature type="transmembrane region" description="Helical" evidence="1">
    <location>
        <begin position="164"/>
        <end position="184"/>
    </location>
</feature>
<dbReference type="AlphaFoldDB" id="A0A8H4VJB0"/>
<dbReference type="EMBL" id="JAACJL010000059">
    <property type="protein sequence ID" value="KAF4609945.1"/>
    <property type="molecule type" value="Genomic_DNA"/>
</dbReference>
<evidence type="ECO:0000313" key="3">
    <source>
        <dbReference type="Proteomes" id="UP000521872"/>
    </source>
</evidence>
<name>A0A8H4VJB0_9AGAR</name>
<proteinExistence type="predicted"/>
<comment type="caution">
    <text evidence="2">The sequence shown here is derived from an EMBL/GenBank/DDBJ whole genome shotgun (WGS) entry which is preliminary data.</text>
</comment>
<feature type="transmembrane region" description="Helical" evidence="1">
    <location>
        <begin position="233"/>
        <end position="255"/>
    </location>
</feature>
<organism evidence="2 3">
    <name type="scientific">Agrocybe pediades</name>
    <dbReference type="NCBI Taxonomy" id="84607"/>
    <lineage>
        <taxon>Eukaryota</taxon>
        <taxon>Fungi</taxon>
        <taxon>Dikarya</taxon>
        <taxon>Basidiomycota</taxon>
        <taxon>Agaricomycotina</taxon>
        <taxon>Agaricomycetes</taxon>
        <taxon>Agaricomycetidae</taxon>
        <taxon>Agaricales</taxon>
        <taxon>Agaricineae</taxon>
        <taxon>Strophariaceae</taxon>
        <taxon>Agrocybe</taxon>
    </lineage>
</organism>
<protein>
    <submittedName>
        <fullName evidence="2">Uncharacterized protein</fullName>
    </submittedName>
</protein>